<accession>F8QDE7</accession>
<dbReference type="Pfam" id="PF20414">
    <property type="entry name" value="DUF6698"/>
    <property type="match status" value="1"/>
</dbReference>
<dbReference type="STRING" id="936435.F8QDE7"/>
<sequence>MDQTGIPVKTYNPLGDTIVMSSSVSQPPLCKRLFKSRMCLEQSNSANMENIGIKGKMNESDVRSRLRCEILFVVHRMPAVLREFFSCAEGFLVRSVVTALLILVGPVECRRRRGLHTVISVGLQVRSFAISAVDQIKGGILDSLPLRLLPFHPVFHGLNCFHPPPSTEDDNRIDDEMRTDTAIKAGTKQRISALEEEIQVLKAGVSKTKSTDSWVNQGRGIRCLVSLFDSISDMVAERDRRIYEQDDDEASTQPQDYSEDENRTFRGFKELVYYVPTLKKKLNEEVASNKELASIYKQLRKGSDGARGDDAGNMKPAAVQWLSELFPASSTTPLDPLDKSWRGFSHDLTGSLLCPSEYDWSNTSIKEQIRDRHPRYLVTANLWPTFVYANYKYDPKDIEKGLFQSTLLLKAYKFIFTAPSSARDVRADGPDPPPHLLYKRPRCELAESRTRGHLRFALSGVGSWRVEDGDFNYQQFYNNILDFFEMPPGPTSKAEIENLLLWWNRKVFGRSRAAVYSPQAVENTSVARLAAQRAAKENRSSRAS</sequence>
<dbReference type="InParanoid" id="F8QDE7"/>
<dbReference type="HOGENOM" id="CLU_035918_5_1_1"/>
<dbReference type="AlphaFoldDB" id="F8QDE7"/>
<reference evidence="3" key="1">
    <citation type="journal article" date="2011" name="Science">
        <title>The plant cell wall-decomposing machinery underlies the functional diversity of forest fungi.</title>
        <authorList>
            <person name="Eastwood D.C."/>
            <person name="Floudas D."/>
            <person name="Binder M."/>
            <person name="Majcherczyk A."/>
            <person name="Schneider P."/>
            <person name="Aerts A."/>
            <person name="Asiegbu F.O."/>
            <person name="Baker S.E."/>
            <person name="Barry K."/>
            <person name="Bendiksby M."/>
            <person name="Blumentritt M."/>
            <person name="Coutinho P.M."/>
            <person name="Cullen D."/>
            <person name="de Vries R.P."/>
            <person name="Gathman A."/>
            <person name="Goodell B."/>
            <person name="Henrissat B."/>
            <person name="Ihrmark K."/>
            <person name="Kauserud H."/>
            <person name="Kohler A."/>
            <person name="LaButti K."/>
            <person name="Lapidus A."/>
            <person name="Lavin J.L."/>
            <person name="Lee Y.-H."/>
            <person name="Lindquist E."/>
            <person name="Lilly W."/>
            <person name="Lucas S."/>
            <person name="Morin E."/>
            <person name="Murat C."/>
            <person name="Oguiza J.A."/>
            <person name="Park J."/>
            <person name="Pisabarro A.G."/>
            <person name="Riley R."/>
            <person name="Rosling A."/>
            <person name="Salamov A."/>
            <person name="Schmidt O."/>
            <person name="Schmutz J."/>
            <person name="Skrede I."/>
            <person name="Stenlid J."/>
            <person name="Wiebenga A."/>
            <person name="Xie X."/>
            <person name="Kuees U."/>
            <person name="Hibbett D.S."/>
            <person name="Hoffmeister D."/>
            <person name="Hoegberg N."/>
            <person name="Martin F."/>
            <person name="Grigoriev I.V."/>
            <person name="Watkinson S.C."/>
        </authorList>
    </citation>
    <scope>NUCLEOTIDE SEQUENCE [LARGE SCALE GENOMIC DNA]</scope>
    <source>
        <strain evidence="3">strain S7.3</strain>
    </source>
</reference>
<keyword evidence="3" id="KW-1185">Reference proteome</keyword>
<gene>
    <name evidence="2" type="ORF">SERLA73DRAFT_78495</name>
</gene>
<dbReference type="OrthoDB" id="2662502at2759"/>
<organism evidence="3">
    <name type="scientific">Serpula lacrymans var. lacrymans (strain S7.3)</name>
    <name type="common">Dry rot fungus</name>
    <dbReference type="NCBI Taxonomy" id="936435"/>
    <lineage>
        <taxon>Eukaryota</taxon>
        <taxon>Fungi</taxon>
        <taxon>Dikarya</taxon>
        <taxon>Basidiomycota</taxon>
        <taxon>Agaricomycotina</taxon>
        <taxon>Agaricomycetes</taxon>
        <taxon>Agaricomycetidae</taxon>
        <taxon>Boletales</taxon>
        <taxon>Coniophorineae</taxon>
        <taxon>Serpulaceae</taxon>
        <taxon>Serpula</taxon>
    </lineage>
</organism>
<proteinExistence type="predicted"/>
<dbReference type="EMBL" id="GL945491">
    <property type="protein sequence ID" value="EGN93618.1"/>
    <property type="molecule type" value="Genomic_DNA"/>
</dbReference>
<dbReference type="eggNOG" id="ENOG502SQYC">
    <property type="taxonomic scope" value="Eukaryota"/>
</dbReference>
<evidence type="ECO:0000313" key="3">
    <source>
        <dbReference type="Proteomes" id="UP000008063"/>
    </source>
</evidence>
<dbReference type="InterPro" id="IPR046521">
    <property type="entry name" value="DUF6698"/>
</dbReference>
<feature type="region of interest" description="Disordered" evidence="1">
    <location>
        <begin position="242"/>
        <end position="261"/>
    </location>
</feature>
<evidence type="ECO:0000313" key="2">
    <source>
        <dbReference type="EMBL" id="EGN93618.1"/>
    </source>
</evidence>
<name>F8QDE7_SERL3</name>
<evidence type="ECO:0000256" key="1">
    <source>
        <dbReference type="SAM" id="MobiDB-lite"/>
    </source>
</evidence>
<protein>
    <submittedName>
        <fullName evidence="2">Uncharacterized protein</fullName>
    </submittedName>
</protein>
<dbReference type="Proteomes" id="UP000008063">
    <property type="component" value="Unassembled WGS sequence"/>
</dbReference>